<dbReference type="InterPro" id="IPR000210">
    <property type="entry name" value="BTB/POZ_dom"/>
</dbReference>
<dbReference type="Proteomes" id="UP000499080">
    <property type="component" value="Unassembled WGS sequence"/>
</dbReference>
<evidence type="ECO:0000259" key="2">
    <source>
        <dbReference type="PROSITE" id="PS50144"/>
    </source>
</evidence>
<accession>A0A4Y2DQU9</accession>
<name>A0A4Y2DQU9_ARAVE</name>
<sequence length="509" mass="58716">MAVSNENRRAPFTYIWAIVNCTDLSLHDRVESPIFTVELMEKTKWRLVVWKDNDLIVCCIQREQEDNGPDSIQVEFELSLLAADGSPLIEKKKEKQFSRGRYFTFRWFAKLDDVFLGRREHFLPKDTLTVRCRMWRVGTEISKADMYFARTLMGMERWLFNWHIKEFNSLQPGIYHMHLLESTFKGAPPMMLTLYLSEDDADSINIKVDRGMGTKKHYGINGEISLLDNLGRPVHSKKVKRFSDSSDETVFEFEQLLTMSKLMAAEDCLLPDNVLSLRCEFEIDIGPVSSQIENYSHFSPSYLETITTEASNTVFSSIDEDSVTCCPLKKALKYLYEEGSFSDITLQADSQSFSVHKNVLSARSPVFRAMFLSDMKEKTVDSIDIPDLGADTLQLVLLYIYTDSVKDLQWESAVDVYRAADMYELLALKEKCSDFLKSNLSVSNVCNILSLADLHHDDDLQRTVLGFIIEHDDEILSSEIWKNFKNENVKLAMESMERIYFTKNGKRQI</sequence>
<organism evidence="3 4">
    <name type="scientific">Araneus ventricosus</name>
    <name type="common">Orbweaver spider</name>
    <name type="synonym">Epeira ventricosa</name>
    <dbReference type="NCBI Taxonomy" id="182803"/>
    <lineage>
        <taxon>Eukaryota</taxon>
        <taxon>Metazoa</taxon>
        <taxon>Ecdysozoa</taxon>
        <taxon>Arthropoda</taxon>
        <taxon>Chelicerata</taxon>
        <taxon>Arachnida</taxon>
        <taxon>Araneae</taxon>
        <taxon>Araneomorphae</taxon>
        <taxon>Entelegynae</taxon>
        <taxon>Araneoidea</taxon>
        <taxon>Araneidae</taxon>
        <taxon>Araneus</taxon>
    </lineage>
</organism>
<comment type="caution">
    <text evidence="3">The sequence shown here is derived from an EMBL/GenBank/DDBJ whole genome shotgun (WGS) entry which is preliminary data.</text>
</comment>
<dbReference type="InterPro" id="IPR002083">
    <property type="entry name" value="MATH/TRAF_dom"/>
</dbReference>
<dbReference type="Gene3D" id="3.30.710.10">
    <property type="entry name" value="Potassium Channel Kv1.1, Chain A"/>
    <property type="match status" value="1"/>
</dbReference>
<dbReference type="EMBL" id="BGPR01000419">
    <property type="protein sequence ID" value="GBM19223.1"/>
    <property type="molecule type" value="Genomic_DNA"/>
</dbReference>
<dbReference type="GO" id="GO:0030163">
    <property type="term" value="P:protein catabolic process"/>
    <property type="evidence" value="ECO:0007669"/>
    <property type="project" value="UniProtKB-ARBA"/>
</dbReference>
<feature type="domain" description="MATH" evidence="2">
    <location>
        <begin position="11"/>
        <end position="134"/>
    </location>
</feature>
<dbReference type="PROSITE" id="PS50097">
    <property type="entry name" value="BTB"/>
    <property type="match status" value="1"/>
</dbReference>
<evidence type="ECO:0000259" key="1">
    <source>
        <dbReference type="PROSITE" id="PS50097"/>
    </source>
</evidence>
<proteinExistence type="predicted"/>
<dbReference type="OrthoDB" id="624345at2759"/>
<dbReference type="InterPro" id="IPR008974">
    <property type="entry name" value="TRAF-like"/>
</dbReference>
<dbReference type="Pfam" id="PF00917">
    <property type="entry name" value="MATH"/>
    <property type="match status" value="1"/>
</dbReference>
<gene>
    <name evidence="3" type="primary">Tdpoz4_36</name>
    <name evidence="3" type="ORF">AVEN_142476_1</name>
</gene>
<dbReference type="PROSITE" id="PS50144">
    <property type="entry name" value="MATH"/>
    <property type="match status" value="1"/>
</dbReference>
<dbReference type="InterPro" id="IPR011333">
    <property type="entry name" value="SKP1/BTB/POZ_sf"/>
</dbReference>
<dbReference type="SUPFAM" id="SSF54695">
    <property type="entry name" value="POZ domain"/>
    <property type="match status" value="1"/>
</dbReference>
<dbReference type="Gene3D" id="2.60.210.10">
    <property type="entry name" value="Apoptosis, Tumor Necrosis Factor Receptor Associated Protein 2, Chain A"/>
    <property type="match status" value="2"/>
</dbReference>
<dbReference type="CDD" id="cd00121">
    <property type="entry name" value="MATH"/>
    <property type="match status" value="1"/>
</dbReference>
<protein>
    <submittedName>
        <fullName evidence="3">TD and POZ domain-containing protein 4</fullName>
    </submittedName>
</protein>
<evidence type="ECO:0000313" key="4">
    <source>
        <dbReference type="Proteomes" id="UP000499080"/>
    </source>
</evidence>
<dbReference type="SMART" id="SM00225">
    <property type="entry name" value="BTB"/>
    <property type="match status" value="1"/>
</dbReference>
<dbReference type="CDD" id="cd18186">
    <property type="entry name" value="BTB_POZ_ZBTB_KLHL-like"/>
    <property type="match status" value="1"/>
</dbReference>
<dbReference type="Gene3D" id="1.25.40.420">
    <property type="match status" value="1"/>
</dbReference>
<dbReference type="SUPFAM" id="SSF49599">
    <property type="entry name" value="TRAF domain-like"/>
    <property type="match status" value="2"/>
</dbReference>
<keyword evidence="4" id="KW-1185">Reference proteome</keyword>
<reference evidence="3 4" key="1">
    <citation type="journal article" date="2019" name="Sci. Rep.">
        <title>Orb-weaving spider Araneus ventricosus genome elucidates the spidroin gene catalogue.</title>
        <authorList>
            <person name="Kono N."/>
            <person name="Nakamura H."/>
            <person name="Ohtoshi R."/>
            <person name="Moran D.A.P."/>
            <person name="Shinohara A."/>
            <person name="Yoshida Y."/>
            <person name="Fujiwara M."/>
            <person name="Mori M."/>
            <person name="Tomita M."/>
            <person name="Arakawa K."/>
        </authorList>
    </citation>
    <scope>NUCLEOTIDE SEQUENCE [LARGE SCALE GENOMIC DNA]</scope>
</reference>
<dbReference type="Pfam" id="PF00651">
    <property type="entry name" value="BTB"/>
    <property type="match status" value="1"/>
</dbReference>
<dbReference type="PANTHER" id="PTHR24413">
    <property type="entry name" value="SPECKLE-TYPE POZ PROTEIN"/>
    <property type="match status" value="1"/>
</dbReference>
<evidence type="ECO:0000313" key="3">
    <source>
        <dbReference type="EMBL" id="GBM19223.1"/>
    </source>
</evidence>
<dbReference type="AlphaFoldDB" id="A0A4Y2DQU9"/>
<feature type="domain" description="BTB" evidence="1">
    <location>
        <begin position="342"/>
        <end position="409"/>
    </location>
</feature>